<evidence type="ECO:0000313" key="1">
    <source>
        <dbReference type="EMBL" id="EDO52932.1"/>
    </source>
</evidence>
<reference evidence="1" key="2">
    <citation type="submission" date="2013-11" db="EMBL/GenBank/DDBJ databases">
        <title>Draft genome sequence of Bacteroides uniformis (ATCC 8492).</title>
        <authorList>
            <person name="Sudarsanam P."/>
            <person name="Ley R."/>
            <person name="Guruge J."/>
            <person name="Turnbaugh P.J."/>
            <person name="Mahowald M."/>
            <person name="Liep D."/>
            <person name="Gordon J."/>
        </authorList>
    </citation>
    <scope>NUCLEOTIDE SEQUENCE</scope>
    <source>
        <strain evidence="1">ATCC 8492</strain>
    </source>
</reference>
<accession>A0ABC9N842</accession>
<dbReference type="EMBL" id="AAYH02000047">
    <property type="protein sequence ID" value="EDO52932.1"/>
    <property type="molecule type" value="Genomic_DNA"/>
</dbReference>
<comment type="caution">
    <text evidence="1">The sequence shown here is derived from an EMBL/GenBank/DDBJ whole genome shotgun (WGS) entry which is preliminary data.</text>
</comment>
<reference evidence="1" key="1">
    <citation type="submission" date="2007-06" db="EMBL/GenBank/DDBJ databases">
        <authorList>
            <person name="Fulton L."/>
            <person name="Clifton S."/>
            <person name="Fulton B."/>
            <person name="Xu J."/>
            <person name="Minx P."/>
            <person name="Pepin K.H."/>
            <person name="Johnson M."/>
            <person name="Thiruvilangam P."/>
            <person name="Bhonagiri V."/>
            <person name="Nash W.E."/>
            <person name="Mardis E.R."/>
            <person name="Wilson R.K."/>
        </authorList>
    </citation>
    <scope>NUCLEOTIDE SEQUENCE [LARGE SCALE GENOMIC DNA]</scope>
    <source>
        <strain evidence="1">ATCC 8492</strain>
    </source>
</reference>
<organism evidence="1 2">
    <name type="scientific">Bacteroides uniformis (strain ATCC 8492 / DSM 6597 / CCUG 4942 / CIP 103695 / JCM 5828 / KCTC 5204 / NCTC 13054 / VPI 0061)</name>
    <dbReference type="NCBI Taxonomy" id="411479"/>
    <lineage>
        <taxon>Bacteria</taxon>
        <taxon>Pseudomonadati</taxon>
        <taxon>Bacteroidota</taxon>
        <taxon>Bacteroidia</taxon>
        <taxon>Bacteroidales</taxon>
        <taxon>Bacteroidaceae</taxon>
        <taxon>Bacteroides</taxon>
    </lineage>
</organism>
<name>A0ABC9N842_BACUC</name>
<gene>
    <name evidence="1" type="ORF">BACUNI_03729</name>
</gene>
<sequence length="41" mass="5012">MLSYGGKEFFYCHCKSRINLWEMEKRKLVSVVSIFRLSLRR</sequence>
<dbReference type="AlphaFoldDB" id="A0ABC9N842"/>
<dbReference type="Proteomes" id="UP000004110">
    <property type="component" value="Unassembled WGS sequence"/>
</dbReference>
<keyword evidence="2" id="KW-1185">Reference proteome</keyword>
<evidence type="ECO:0000313" key="2">
    <source>
        <dbReference type="Proteomes" id="UP000004110"/>
    </source>
</evidence>
<proteinExistence type="predicted"/>
<protein>
    <submittedName>
        <fullName evidence="1">Uncharacterized protein</fullName>
    </submittedName>
</protein>